<reference evidence="12" key="1">
    <citation type="journal article" date="2019" name="Nat. Commun.">
        <title>Genome-wide association mapping of date palm fruit traits.</title>
        <authorList>
            <person name="Hazzouri K.M."/>
            <person name="Gros-Balthazard M."/>
            <person name="Flowers J.M."/>
            <person name="Copetti D."/>
            <person name="Lemansour A."/>
            <person name="Lebrun M."/>
            <person name="Masmoudi K."/>
            <person name="Ferrand S."/>
            <person name="Dhar M.I."/>
            <person name="Fresquez Z.A."/>
            <person name="Rosas U."/>
            <person name="Zhang J."/>
            <person name="Talag J."/>
            <person name="Lee S."/>
            <person name="Kudrna D."/>
            <person name="Powell R.F."/>
            <person name="Leitch I.J."/>
            <person name="Krueger R.R."/>
            <person name="Wing R.A."/>
            <person name="Amiri K.M.A."/>
            <person name="Purugganan M.D."/>
        </authorList>
    </citation>
    <scope>NUCLEOTIDE SEQUENCE [LARGE SCALE GENOMIC DNA]</scope>
    <source>
        <strain evidence="12">cv. Khalas</strain>
    </source>
</reference>
<feature type="binding site" evidence="8">
    <location>
        <position position="29"/>
    </location>
    <ligand>
        <name>Zn(2+)</name>
        <dbReference type="ChEBI" id="CHEBI:29105"/>
        <label>1</label>
    </ligand>
</feature>
<keyword evidence="4 9" id="KW-0863">Zinc-finger</keyword>
<feature type="zinc finger region" description="C4-type" evidence="9">
    <location>
        <begin position="4"/>
        <end position="29"/>
    </location>
</feature>
<gene>
    <name evidence="13 14 15" type="primary">LOC103719465</name>
</gene>
<keyword evidence="2 7" id="KW-0240">DNA-directed RNA polymerase</keyword>
<keyword evidence="6 7" id="KW-0539">Nucleus</keyword>
<feature type="binding site" evidence="8">
    <location>
        <position position="70"/>
    </location>
    <ligand>
        <name>Zn(2+)</name>
        <dbReference type="ChEBI" id="CHEBI:29105"/>
        <label>2</label>
    </ligand>
</feature>
<dbReference type="PROSITE" id="PS51133">
    <property type="entry name" value="ZF_TFIIS_2"/>
    <property type="match status" value="1"/>
</dbReference>
<dbReference type="SMART" id="SM00440">
    <property type="entry name" value="ZnF_C2C2"/>
    <property type="match status" value="1"/>
</dbReference>
<dbReference type="GO" id="GO:0003676">
    <property type="term" value="F:nucleic acid binding"/>
    <property type="evidence" value="ECO:0007669"/>
    <property type="project" value="InterPro"/>
</dbReference>
<keyword evidence="3 8" id="KW-0479">Metal-binding</keyword>
<keyword evidence="7 10" id="KW-0804">Transcription</keyword>
<keyword evidence="5 8" id="KW-0862">Zinc</keyword>
<evidence type="ECO:0000256" key="3">
    <source>
        <dbReference type="ARBA" id="ARBA00022723"/>
    </source>
</evidence>
<evidence type="ECO:0000313" key="13">
    <source>
        <dbReference type="RefSeq" id="XP_008806944.1"/>
    </source>
</evidence>
<dbReference type="KEGG" id="pda:103719465"/>
<dbReference type="GeneID" id="103719465"/>
<dbReference type="OrthoDB" id="282152at2759"/>
<dbReference type="PROSITE" id="PS00466">
    <property type="entry name" value="ZF_TFIIS_1"/>
    <property type="match status" value="1"/>
</dbReference>
<dbReference type="SUPFAM" id="SSF57783">
    <property type="entry name" value="Zinc beta-ribbon"/>
    <property type="match status" value="1"/>
</dbReference>
<evidence type="ECO:0000256" key="7">
    <source>
        <dbReference type="PIRNR" id="PIRNR005586"/>
    </source>
</evidence>
<dbReference type="InterPro" id="IPR001529">
    <property type="entry name" value="Zn_ribbon_RPB9"/>
</dbReference>
<dbReference type="InterPro" id="IPR012164">
    <property type="entry name" value="Rpa12/Rpb9/Rpc10/TFS"/>
</dbReference>
<feature type="binding site" evidence="8">
    <location>
        <position position="103"/>
    </location>
    <ligand>
        <name>Zn(2+)</name>
        <dbReference type="ChEBI" id="CHEBI:29105"/>
        <label>2</label>
    </ligand>
</feature>
<dbReference type="GO" id="GO:0003899">
    <property type="term" value="F:DNA-directed RNA polymerase activity"/>
    <property type="evidence" value="ECO:0007669"/>
    <property type="project" value="InterPro"/>
</dbReference>
<feature type="binding site" evidence="8">
    <location>
        <position position="26"/>
    </location>
    <ligand>
        <name>Zn(2+)</name>
        <dbReference type="ChEBI" id="CHEBI:29105"/>
        <label>1</label>
    </ligand>
</feature>
<evidence type="ECO:0000256" key="9">
    <source>
        <dbReference type="PIRSR" id="PIRSR005586-2"/>
    </source>
</evidence>
<dbReference type="PANTHER" id="PTHR11239">
    <property type="entry name" value="DNA-DIRECTED RNA POLYMERASE"/>
    <property type="match status" value="1"/>
</dbReference>
<dbReference type="GO" id="GO:0006386">
    <property type="term" value="P:termination of RNA polymerase III transcription"/>
    <property type="evidence" value="ECO:0007669"/>
    <property type="project" value="TreeGrafter"/>
</dbReference>
<evidence type="ECO:0000259" key="11">
    <source>
        <dbReference type="PROSITE" id="PS51133"/>
    </source>
</evidence>
<sequence>MEFCPTCAMLLQIEPANSGRKLRLFCPTCPYVCPIENKIVKKEHLVKKELEPIFSGSDAMKFAPKTGTTCPRCHHGEAYFRQMQIRSADEPMTTFYMCCNEGCQFEWRDD</sequence>
<name>A0A8B8ZTY0_PHODC</name>
<evidence type="ECO:0000256" key="1">
    <source>
        <dbReference type="ARBA" id="ARBA00004123"/>
    </source>
</evidence>
<proteinExistence type="inferred from homology"/>
<evidence type="ECO:0000313" key="14">
    <source>
        <dbReference type="RefSeq" id="XP_038977741.1"/>
    </source>
</evidence>
<organism evidence="12 14">
    <name type="scientific">Phoenix dactylifera</name>
    <name type="common">Date palm</name>
    <dbReference type="NCBI Taxonomy" id="42345"/>
    <lineage>
        <taxon>Eukaryota</taxon>
        <taxon>Viridiplantae</taxon>
        <taxon>Streptophyta</taxon>
        <taxon>Embryophyta</taxon>
        <taxon>Tracheophyta</taxon>
        <taxon>Spermatophyta</taxon>
        <taxon>Magnoliopsida</taxon>
        <taxon>Liliopsida</taxon>
        <taxon>Arecaceae</taxon>
        <taxon>Coryphoideae</taxon>
        <taxon>Phoeniceae</taxon>
        <taxon>Phoenix</taxon>
    </lineage>
</organism>
<dbReference type="InterPro" id="IPR001222">
    <property type="entry name" value="Znf_TFIIS"/>
</dbReference>
<evidence type="ECO:0000256" key="5">
    <source>
        <dbReference type="ARBA" id="ARBA00022833"/>
    </source>
</evidence>
<feature type="binding site" evidence="8">
    <location>
        <position position="4"/>
    </location>
    <ligand>
        <name>Zn(2+)</name>
        <dbReference type="ChEBI" id="CHEBI:29105"/>
        <label>1</label>
    </ligand>
</feature>
<dbReference type="CDD" id="cd10509">
    <property type="entry name" value="Zn-ribbon_RPC11"/>
    <property type="match status" value="1"/>
</dbReference>
<dbReference type="PANTHER" id="PTHR11239:SF12">
    <property type="entry name" value="DNA-DIRECTED RNA POLYMERASE III SUBUNIT RPC10"/>
    <property type="match status" value="1"/>
</dbReference>
<feature type="binding site" evidence="8">
    <location>
        <position position="73"/>
    </location>
    <ligand>
        <name>Zn(2+)</name>
        <dbReference type="ChEBI" id="CHEBI:29105"/>
        <label>2</label>
    </ligand>
</feature>
<feature type="domain" description="TFIIS-type" evidence="11">
    <location>
        <begin position="66"/>
        <end position="108"/>
    </location>
</feature>
<comment type="function">
    <text evidence="7">DNA-dependent RNA polymerase catalyzes the transcription of DNA into RNA using the four ribonucleoside triphosphates as substrates.</text>
</comment>
<dbReference type="RefSeq" id="XP_038977741.1">
    <property type="nucleotide sequence ID" value="XM_039121813.1"/>
</dbReference>
<feature type="binding site" evidence="8">
    <location>
        <position position="98"/>
    </location>
    <ligand>
        <name>Zn(2+)</name>
        <dbReference type="ChEBI" id="CHEBI:29105"/>
        <label>2</label>
    </ligand>
</feature>
<reference evidence="13 14" key="2">
    <citation type="submission" date="2025-04" db="UniProtKB">
        <authorList>
            <consortium name="RefSeq"/>
        </authorList>
    </citation>
    <scope>IDENTIFICATION</scope>
    <source>
        <tissue evidence="13 14">Young leaves</tissue>
    </source>
</reference>
<dbReference type="PIRSF" id="PIRSF005586">
    <property type="entry name" value="RNApol_RpoM"/>
    <property type="match status" value="1"/>
</dbReference>
<dbReference type="Proteomes" id="UP000228380">
    <property type="component" value="Chromosome 2"/>
</dbReference>
<dbReference type="GO" id="GO:0005666">
    <property type="term" value="C:RNA polymerase III complex"/>
    <property type="evidence" value="ECO:0007669"/>
    <property type="project" value="TreeGrafter"/>
</dbReference>
<protein>
    <recommendedName>
        <fullName evidence="7">DNA-directed RNA polymerase subunit</fullName>
    </recommendedName>
</protein>
<evidence type="ECO:0000256" key="4">
    <source>
        <dbReference type="ARBA" id="ARBA00022771"/>
    </source>
</evidence>
<dbReference type="RefSeq" id="XP_038977755.1">
    <property type="nucleotide sequence ID" value="XM_039121827.1"/>
</dbReference>
<dbReference type="InterPro" id="IPR034014">
    <property type="entry name" value="Zn_ribbon_RPC11_C"/>
</dbReference>
<evidence type="ECO:0000313" key="12">
    <source>
        <dbReference type="Proteomes" id="UP000228380"/>
    </source>
</evidence>
<keyword evidence="12" id="KW-1185">Reference proteome</keyword>
<comment type="subcellular location">
    <subcellularLocation>
        <location evidence="1 7">Nucleus</location>
    </subcellularLocation>
</comment>
<dbReference type="SMART" id="SM00661">
    <property type="entry name" value="RPOL9"/>
    <property type="match status" value="1"/>
</dbReference>
<evidence type="ECO:0000256" key="2">
    <source>
        <dbReference type="ARBA" id="ARBA00022478"/>
    </source>
</evidence>
<dbReference type="AlphaFoldDB" id="A0A8B8ZTY0"/>
<comment type="similarity">
    <text evidence="7 10">Belongs to the archaeal rpoM/eukaryotic RPA12/RPB9/RPC11 RNA polymerase family.</text>
</comment>
<evidence type="ECO:0000256" key="10">
    <source>
        <dbReference type="RuleBase" id="RU003474"/>
    </source>
</evidence>
<feature type="binding site" evidence="8">
    <location>
        <position position="7"/>
    </location>
    <ligand>
        <name>Zn(2+)</name>
        <dbReference type="ChEBI" id="CHEBI:29105"/>
        <label>1</label>
    </ligand>
</feature>
<dbReference type="Pfam" id="PF01096">
    <property type="entry name" value="Zn_ribbon_TFIIS"/>
    <property type="match status" value="1"/>
</dbReference>
<dbReference type="Gene3D" id="2.20.25.10">
    <property type="match status" value="1"/>
</dbReference>
<accession>A0A8B8ZTY0</accession>
<evidence type="ECO:0000313" key="15">
    <source>
        <dbReference type="RefSeq" id="XP_038977755.1"/>
    </source>
</evidence>
<dbReference type="RefSeq" id="XP_008806944.1">
    <property type="nucleotide sequence ID" value="XM_008808722.4"/>
</dbReference>
<evidence type="ECO:0000256" key="8">
    <source>
        <dbReference type="PIRSR" id="PIRSR005586-1"/>
    </source>
</evidence>
<dbReference type="GO" id="GO:0008270">
    <property type="term" value="F:zinc ion binding"/>
    <property type="evidence" value="ECO:0007669"/>
    <property type="project" value="UniProtKB-KW"/>
</dbReference>
<evidence type="ECO:0000256" key="6">
    <source>
        <dbReference type="ARBA" id="ARBA00023242"/>
    </source>
</evidence>